<name>A0ABT8G4D3_9MICO</name>
<dbReference type="Gene3D" id="3.40.50.10310">
    <property type="entry name" value="Creatininase"/>
    <property type="match status" value="1"/>
</dbReference>
<sequence length="260" mass="27179">MSRRLDHLSGPAAAAAVGPESIIVIPTGAVEHHGAHLPLATDAITAEAVADAAVGRAVEAGVDVWLLPTLAYTKSDEHHWAPGTMWLTAETLLATLVDLGRSVQTLGATRLLFLNGHGGNVAPLGIALRELRRRFGLQTFATSVAVPAGDGADGGDEHGMPIHAGHGETSLLLHLRPELVHMDLAIRAVPAHLTDTPRIGFHSTPVQFGWLSDDFHDSGVIGDATGATADAGAQIFEDNVTGAVESLLQISRFSPRPQEA</sequence>
<gene>
    <name evidence="6" type="ORF">QQX04_12335</name>
</gene>
<protein>
    <submittedName>
        <fullName evidence="6">Creatininase family protein</fullName>
    </submittedName>
</protein>
<comment type="similarity">
    <text evidence="5">Belongs to the creatininase superfamily.</text>
</comment>
<keyword evidence="7" id="KW-1185">Reference proteome</keyword>
<evidence type="ECO:0000313" key="6">
    <source>
        <dbReference type="EMBL" id="MDN4473784.1"/>
    </source>
</evidence>
<dbReference type="PANTHER" id="PTHR35005:SF1">
    <property type="entry name" value="2-AMINO-5-FORMYLAMINO-6-RIBOSYLAMINOPYRIMIDIN-4(3H)-ONE 5'-MONOPHOSPHATE DEFORMYLASE"/>
    <property type="match status" value="1"/>
</dbReference>
<evidence type="ECO:0000256" key="3">
    <source>
        <dbReference type="ARBA" id="ARBA00022801"/>
    </source>
</evidence>
<evidence type="ECO:0000313" key="7">
    <source>
        <dbReference type="Proteomes" id="UP001172738"/>
    </source>
</evidence>
<comment type="cofactor">
    <cofactor evidence="1">
        <name>Zn(2+)</name>
        <dbReference type="ChEBI" id="CHEBI:29105"/>
    </cofactor>
</comment>
<dbReference type="Proteomes" id="UP001172738">
    <property type="component" value="Unassembled WGS sequence"/>
</dbReference>
<reference evidence="6" key="1">
    <citation type="submission" date="2023-06" db="EMBL/GenBank/DDBJ databases">
        <title>SYSU T00b26.</title>
        <authorList>
            <person name="Gao L."/>
            <person name="Fang B.-Z."/>
            <person name="Li W.-J."/>
        </authorList>
    </citation>
    <scope>NUCLEOTIDE SEQUENCE</scope>
    <source>
        <strain evidence="6">SYSU T00b26</strain>
    </source>
</reference>
<evidence type="ECO:0000256" key="1">
    <source>
        <dbReference type="ARBA" id="ARBA00001947"/>
    </source>
</evidence>
<evidence type="ECO:0000256" key="2">
    <source>
        <dbReference type="ARBA" id="ARBA00022723"/>
    </source>
</evidence>
<accession>A0ABT8G4D3</accession>
<dbReference type="RefSeq" id="WP_301129649.1">
    <property type="nucleotide sequence ID" value="NZ_JAUHPV010000008.1"/>
</dbReference>
<dbReference type="EMBL" id="JAUHPV010000008">
    <property type="protein sequence ID" value="MDN4473784.1"/>
    <property type="molecule type" value="Genomic_DNA"/>
</dbReference>
<keyword evidence="3" id="KW-0378">Hydrolase</keyword>
<dbReference type="Pfam" id="PF02633">
    <property type="entry name" value="Creatininase"/>
    <property type="match status" value="1"/>
</dbReference>
<proteinExistence type="inferred from homology"/>
<keyword evidence="4" id="KW-0862">Zinc</keyword>
<evidence type="ECO:0000256" key="4">
    <source>
        <dbReference type="ARBA" id="ARBA00022833"/>
    </source>
</evidence>
<dbReference type="InterPro" id="IPR003785">
    <property type="entry name" value="Creatininase/forma_Hydrolase"/>
</dbReference>
<dbReference type="InterPro" id="IPR024087">
    <property type="entry name" value="Creatininase-like_sf"/>
</dbReference>
<dbReference type="PANTHER" id="PTHR35005">
    <property type="entry name" value="3-DEHYDRO-SCYLLO-INOSOSE HYDROLASE"/>
    <property type="match status" value="1"/>
</dbReference>
<keyword evidence="2" id="KW-0479">Metal-binding</keyword>
<evidence type="ECO:0000256" key="5">
    <source>
        <dbReference type="ARBA" id="ARBA00024029"/>
    </source>
</evidence>
<comment type="caution">
    <text evidence="6">The sequence shown here is derived from an EMBL/GenBank/DDBJ whole genome shotgun (WGS) entry which is preliminary data.</text>
</comment>
<dbReference type="SUPFAM" id="SSF102215">
    <property type="entry name" value="Creatininase"/>
    <property type="match status" value="1"/>
</dbReference>
<organism evidence="6 7">
    <name type="scientific">Demequina zhanjiangensis</name>
    <dbReference type="NCBI Taxonomy" id="3051659"/>
    <lineage>
        <taxon>Bacteria</taxon>
        <taxon>Bacillati</taxon>
        <taxon>Actinomycetota</taxon>
        <taxon>Actinomycetes</taxon>
        <taxon>Micrococcales</taxon>
        <taxon>Demequinaceae</taxon>
        <taxon>Demequina</taxon>
    </lineage>
</organism>